<evidence type="ECO:0000313" key="1">
    <source>
        <dbReference type="EMBL" id="MSS18850.1"/>
    </source>
</evidence>
<accession>A0A7X2T9A7</accession>
<organism evidence="1 2">
    <name type="scientific">Pseudoramibacter porci</name>
    <dbReference type="NCBI Taxonomy" id="2606631"/>
    <lineage>
        <taxon>Bacteria</taxon>
        <taxon>Bacillati</taxon>
        <taxon>Bacillota</taxon>
        <taxon>Clostridia</taxon>
        <taxon>Eubacteriales</taxon>
        <taxon>Eubacteriaceae</taxon>
        <taxon>Pseudoramibacter</taxon>
    </lineage>
</organism>
<keyword evidence="2" id="KW-1185">Reference proteome</keyword>
<dbReference type="EMBL" id="VUMO01000001">
    <property type="protein sequence ID" value="MSS18850.1"/>
    <property type="molecule type" value="Genomic_DNA"/>
</dbReference>
<gene>
    <name evidence="1" type="ORF">FYJ52_00230</name>
</gene>
<dbReference type="RefSeq" id="WP_154575259.1">
    <property type="nucleotide sequence ID" value="NZ_VUMO01000001.1"/>
</dbReference>
<dbReference type="Proteomes" id="UP000461754">
    <property type="component" value="Unassembled WGS sequence"/>
</dbReference>
<reference evidence="1 2" key="1">
    <citation type="submission" date="2019-08" db="EMBL/GenBank/DDBJ databases">
        <title>In-depth cultivation of the pig gut microbiome towards novel bacterial diversity and tailored functional studies.</title>
        <authorList>
            <person name="Wylensek D."/>
            <person name="Hitch T.C.A."/>
            <person name="Clavel T."/>
        </authorList>
    </citation>
    <scope>NUCLEOTIDE SEQUENCE [LARGE SCALE GENOMIC DNA]</scope>
    <source>
        <strain evidence="1 2">RF-744-FAT-4</strain>
    </source>
</reference>
<evidence type="ECO:0000313" key="2">
    <source>
        <dbReference type="Proteomes" id="UP000461754"/>
    </source>
</evidence>
<proteinExistence type="predicted"/>
<comment type="caution">
    <text evidence="1">The sequence shown here is derived from an EMBL/GenBank/DDBJ whole genome shotgun (WGS) entry which is preliminary data.</text>
</comment>
<sequence>MVKIDLQLFGGRGSSSGRRHSGGALAAFKSNAKQFNNAIHEGRKRSAAIVEYTDLFGKIHKRYWNGVTYTDRKSSLFTNGDRYAHKGVYQAKYKE</sequence>
<dbReference type="AlphaFoldDB" id="A0A7X2T9A7"/>
<name>A0A7X2T9A7_9FIRM</name>
<protein>
    <submittedName>
        <fullName evidence="1">Uncharacterized protein</fullName>
    </submittedName>
</protein>